<reference evidence="11 12" key="1">
    <citation type="submission" date="2016-01" db="EMBL/GenBank/DDBJ databases">
        <authorList>
            <person name="Oliw E.H."/>
        </authorList>
    </citation>
    <scope>NUCLEOTIDE SEQUENCE [LARGE SCALE GENOMIC DNA]</scope>
    <source>
        <strain evidence="11 12">CMW7756A</strain>
    </source>
</reference>
<gene>
    <name evidence="9" type="primary">coaD</name>
    <name evidence="11" type="ORF">HMPREF3229_00447</name>
</gene>
<sequence>MKMKVIYAGSFDPVTNGHLDIIKRAGEIFGEVIVAVLDNTSKKGLFTVEERKALLHEVLDGMEGIEVDSFDGLLVEYAKKKNCKVVVRGLRSATDYFSEYTLAMANKNYKDSIETVFLLSSNENLFVSSSLAKEVANFDGDTDLFVPPIVGEAMKKKLLRRKI</sequence>
<evidence type="ECO:0000313" key="12">
    <source>
        <dbReference type="Proteomes" id="UP000070174"/>
    </source>
</evidence>
<feature type="site" description="Transition state stabilizer" evidence="9">
    <location>
        <position position="18"/>
    </location>
</feature>
<dbReference type="SUPFAM" id="SSF52374">
    <property type="entry name" value="Nucleotidylyl transferase"/>
    <property type="match status" value="1"/>
</dbReference>
<comment type="caution">
    <text evidence="11">The sequence shown here is derived from an EMBL/GenBank/DDBJ whole genome shotgun (WGS) entry which is preliminary data.</text>
</comment>
<dbReference type="Pfam" id="PF01467">
    <property type="entry name" value="CTP_transf_like"/>
    <property type="match status" value="1"/>
</dbReference>
<evidence type="ECO:0000259" key="10">
    <source>
        <dbReference type="Pfam" id="PF01467"/>
    </source>
</evidence>
<proteinExistence type="inferred from homology"/>
<keyword evidence="2 9" id="KW-0808">Transferase</keyword>
<protein>
    <recommendedName>
        <fullName evidence="9">Phosphopantetheine adenylyltransferase</fullName>
        <ecNumber evidence="9">2.7.7.3</ecNumber>
    </recommendedName>
    <alternativeName>
        <fullName evidence="9">Dephospho-CoA pyrophosphorylase</fullName>
    </alternativeName>
    <alternativeName>
        <fullName evidence="9">Pantetheine-phosphate adenylyltransferase</fullName>
        <shortName evidence="9">PPAT</shortName>
    </alternativeName>
</protein>
<feature type="domain" description="Cytidyltransferase-like" evidence="10">
    <location>
        <begin position="6"/>
        <end position="134"/>
    </location>
</feature>
<keyword evidence="7 9" id="KW-0173">Coenzyme A biosynthesis</keyword>
<feature type="binding site" evidence="9">
    <location>
        <position position="10"/>
    </location>
    <ligand>
        <name>substrate</name>
    </ligand>
</feature>
<dbReference type="EC" id="2.7.7.3" evidence="9"/>
<evidence type="ECO:0000256" key="4">
    <source>
        <dbReference type="ARBA" id="ARBA00022741"/>
    </source>
</evidence>
<comment type="subcellular location">
    <subcellularLocation>
        <location evidence="9">Cytoplasm</location>
    </subcellularLocation>
</comment>
<dbReference type="UniPathway" id="UPA00241">
    <property type="reaction ID" value="UER00355"/>
</dbReference>
<dbReference type="NCBIfam" id="TIGR01510">
    <property type="entry name" value="coaD_prev_kdtB"/>
    <property type="match status" value="1"/>
</dbReference>
<dbReference type="HAMAP" id="MF_00151">
    <property type="entry name" value="PPAT_bact"/>
    <property type="match status" value="1"/>
</dbReference>
<feature type="binding site" evidence="9">
    <location>
        <position position="42"/>
    </location>
    <ligand>
        <name>substrate</name>
    </ligand>
</feature>
<dbReference type="InterPro" id="IPR001980">
    <property type="entry name" value="PPAT"/>
</dbReference>
<feature type="binding site" evidence="9">
    <location>
        <begin position="10"/>
        <end position="11"/>
    </location>
    <ligand>
        <name>ATP</name>
        <dbReference type="ChEBI" id="CHEBI:30616"/>
    </ligand>
</feature>
<evidence type="ECO:0000256" key="5">
    <source>
        <dbReference type="ARBA" id="ARBA00022840"/>
    </source>
</evidence>
<dbReference type="PANTHER" id="PTHR21342:SF1">
    <property type="entry name" value="PHOSPHOPANTETHEINE ADENYLYLTRANSFERASE"/>
    <property type="match status" value="1"/>
</dbReference>
<feature type="binding site" evidence="9">
    <location>
        <begin position="124"/>
        <end position="130"/>
    </location>
    <ligand>
        <name>ATP</name>
        <dbReference type="ChEBI" id="CHEBI:30616"/>
    </ligand>
</feature>
<dbReference type="PATRIC" id="fig|54005.3.peg.442"/>
<dbReference type="PANTHER" id="PTHR21342">
    <property type="entry name" value="PHOSPHOPANTETHEINE ADENYLYLTRANSFERASE"/>
    <property type="match status" value="1"/>
</dbReference>
<keyword evidence="3 9" id="KW-0548">Nucleotidyltransferase</keyword>
<name>A0A133PRN7_9FIRM</name>
<keyword evidence="1 9" id="KW-0963">Cytoplasm</keyword>
<feature type="binding site" evidence="9">
    <location>
        <position position="88"/>
    </location>
    <ligand>
        <name>substrate</name>
    </ligand>
</feature>
<dbReference type="GO" id="GO:0004595">
    <property type="term" value="F:pantetheine-phosphate adenylyltransferase activity"/>
    <property type="evidence" value="ECO:0007669"/>
    <property type="project" value="UniProtKB-UniRule"/>
</dbReference>
<feature type="binding site" evidence="9">
    <location>
        <begin position="89"/>
        <end position="91"/>
    </location>
    <ligand>
        <name>ATP</name>
        <dbReference type="ChEBI" id="CHEBI:30616"/>
    </ligand>
</feature>
<dbReference type="GO" id="GO:0015937">
    <property type="term" value="P:coenzyme A biosynthetic process"/>
    <property type="evidence" value="ECO:0007669"/>
    <property type="project" value="UniProtKB-UniRule"/>
</dbReference>
<evidence type="ECO:0000256" key="6">
    <source>
        <dbReference type="ARBA" id="ARBA00022842"/>
    </source>
</evidence>
<organism evidence="11">
    <name type="scientific">Peptoniphilus harei</name>
    <dbReference type="NCBI Taxonomy" id="54005"/>
    <lineage>
        <taxon>Bacteria</taxon>
        <taxon>Bacillati</taxon>
        <taxon>Bacillota</taxon>
        <taxon>Tissierellia</taxon>
        <taxon>Tissierellales</taxon>
        <taxon>Peptoniphilaceae</taxon>
        <taxon>Peptoniphilus</taxon>
    </lineage>
</organism>
<dbReference type="CDD" id="cd02163">
    <property type="entry name" value="PPAT"/>
    <property type="match status" value="1"/>
</dbReference>
<dbReference type="NCBIfam" id="TIGR00125">
    <property type="entry name" value="cyt_tran_rel"/>
    <property type="match status" value="1"/>
</dbReference>
<evidence type="ECO:0000256" key="3">
    <source>
        <dbReference type="ARBA" id="ARBA00022695"/>
    </source>
</evidence>
<dbReference type="AlphaFoldDB" id="A0A133PRN7"/>
<dbReference type="Gene3D" id="3.40.50.620">
    <property type="entry name" value="HUPs"/>
    <property type="match status" value="1"/>
</dbReference>
<evidence type="ECO:0000256" key="2">
    <source>
        <dbReference type="ARBA" id="ARBA00022679"/>
    </source>
</evidence>
<comment type="subunit">
    <text evidence="9">Homohexamer.</text>
</comment>
<keyword evidence="6 9" id="KW-0460">Magnesium</keyword>
<comment type="pathway">
    <text evidence="9">Cofactor biosynthesis; coenzyme A biosynthesis; CoA from (R)-pantothenate: step 4/5.</text>
</comment>
<dbReference type="PRINTS" id="PR01020">
    <property type="entry name" value="LPSBIOSNTHSS"/>
</dbReference>
<evidence type="ECO:0000313" key="11">
    <source>
        <dbReference type="EMBL" id="KXA31460.1"/>
    </source>
</evidence>
<comment type="similarity">
    <text evidence="9">Belongs to the bacterial CoaD family.</text>
</comment>
<dbReference type="GO" id="GO:0005524">
    <property type="term" value="F:ATP binding"/>
    <property type="evidence" value="ECO:0007669"/>
    <property type="project" value="UniProtKB-KW"/>
</dbReference>
<accession>A0A133PRN7</accession>
<keyword evidence="4 9" id="KW-0547">Nucleotide-binding</keyword>
<dbReference type="InterPro" id="IPR014729">
    <property type="entry name" value="Rossmann-like_a/b/a_fold"/>
</dbReference>
<dbReference type="Proteomes" id="UP000070174">
    <property type="component" value="Unassembled WGS sequence"/>
</dbReference>
<feature type="binding site" evidence="9">
    <location>
        <position position="74"/>
    </location>
    <ligand>
        <name>substrate</name>
    </ligand>
</feature>
<feature type="binding site" evidence="9">
    <location>
        <position position="18"/>
    </location>
    <ligand>
        <name>ATP</name>
        <dbReference type="ChEBI" id="CHEBI:30616"/>
    </ligand>
</feature>
<feature type="binding site" evidence="9">
    <location>
        <position position="99"/>
    </location>
    <ligand>
        <name>ATP</name>
        <dbReference type="ChEBI" id="CHEBI:30616"/>
    </ligand>
</feature>
<evidence type="ECO:0000256" key="1">
    <source>
        <dbReference type="ARBA" id="ARBA00022490"/>
    </source>
</evidence>
<evidence type="ECO:0000256" key="9">
    <source>
        <dbReference type="HAMAP-Rule" id="MF_00151"/>
    </source>
</evidence>
<dbReference type="EMBL" id="LRQE01000012">
    <property type="protein sequence ID" value="KXA31460.1"/>
    <property type="molecule type" value="Genomic_DNA"/>
</dbReference>
<evidence type="ECO:0000256" key="7">
    <source>
        <dbReference type="ARBA" id="ARBA00022993"/>
    </source>
</evidence>
<comment type="catalytic activity">
    <reaction evidence="8 9">
        <text>(R)-4'-phosphopantetheine + ATP + H(+) = 3'-dephospho-CoA + diphosphate</text>
        <dbReference type="Rhea" id="RHEA:19801"/>
        <dbReference type="ChEBI" id="CHEBI:15378"/>
        <dbReference type="ChEBI" id="CHEBI:30616"/>
        <dbReference type="ChEBI" id="CHEBI:33019"/>
        <dbReference type="ChEBI" id="CHEBI:57328"/>
        <dbReference type="ChEBI" id="CHEBI:61723"/>
        <dbReference type="EC" id="2.7.7.3"/>
    </reaction>
</comment>
<dbReference type="InterPro" id="IPR004821">
    <property type="entry name" value="Cyt_trans-like"/>
</dbReference>
<comment type="function">
    <text evidence="9">Reversibly transfers an adenylyl group from ATP to 4'-phosphopantetheine, yielding dephospho-CoA (dPCoA) and pyrophosphate.</text>
</comment>
<comment type="cofactor">
    <cofactor evidence="9">
        <name>Mg(2+)</name>
        <dbReference type="ChEBI" id="CHEBI:18420"/>
    </cofactor>
</comment>
<keyword evidence="5 9" id="KW-0067">ATP-binding</keyword>
<dbReference type="GO" id="GO:0005737">
    <property type="term" value="C:cytoplasm"/>
    <property type="evidence" value="ECO:0007669"/>
    <property type="project" value="UniProtKB-SubCell"/>
</dbReference>
<evidence type="ECO:0000256" key="8">
    <source>
        <dbReference type="ARBA" id="ARBA00029346"/>
    </source>
</evidence>